<keyword evidence="2" id="KW-0472">Membrane</keyword>
<evidence type="ECO:0000313" key="4">
    <source>
        <dbReference type="Proteomes" id="UP000261811"/>
    </source>
</evidence>
<gene>
    <name evidence="3" type="ORF">DZF91_19755</name>
</gene>
<feature type="transmembrane region" description="Helical" evidence="2">
    <location>
        <begin position="12"/>
        <end position="33"/>
    </location>
</feature>
<protein>
    <submittedName>
        <fullName evidence="3">Uncharacterized protein</fullName>
    </submittedName>
</protein>
<feature type="compositionally biased region" description="Basic and acidic residues" evidence="1">
    <location>
        <begin position="65"/>
        <end position="78"/>
    </location>
</feature>
<dbReference type="EMBL" id="QURH01000316">
    <property type="protein sequence ID" value="RFU39928.1"/>
    <property type="molecule type" value="Genomic_DNA"/>
</dbReference>
<dbReference type="AlphaFoldDB" id="A0A372JKS2"/>
<organism evidence="3 4">
    <name type="scientific">Actinomadura logoneensis</name>
    <dbReference type="NCBI Taxonomy" id="2293572"/>
    <lineage>
        <taxon>Bacteria</taxon>
        <taxon>Bacillati</taxon>
        <taxon>Actinomycetota</taxon>
        <taxon>Actinomycetes</taxon>
        <taxon>Streptosporangiales</taxon>
        <taxon>Thermomonosporaceae</taxon>
        <taxon>Actinomadura</taxon>
    </lineage>
</organism>
<accession>A0A372JKS2</accession>
<evidence type="ECO:0000256" key="2">
    <source>
        <dbReference type="SAM" id="Phobius"/>
    </source>
</evidence>
<comment type="caution">
    <text evidence="3">The sequence shown here is derived from an EMBL/GenBank/DDBJ whole genome shotgun (WGS) entry which is preliminary data.</text>
</comment>
<sequence>MSARGDAPPPSTRFAIITTVVLLGSMLAFVAVLVLVGGYALGAALTAVGVVTDLALQLSGHLLERGNPARDQQARTPDEAPPPTARHLPDHTAGPDADGTE</sequence>
<feature type="region of interest" description="Disordered" evidence="1">
    <location>
        <begin position="65"/>
        <end position="101"/>
    </location>
</feature>
<keyword evidence="2" id="KW-0812">Transmembrane</keyword>
<keyword evidence="2" id="KW-1133">Transmembrane helix</keyword>
<name>A0A372JKS2_9ACTN</name>
<keyword evidence="4" id="KW-1185">Reference proteome</keyword>
<reference evidence="3 4" key="1">
    <citation type="submission" date="2018-08" db="EMBL/GenBank/DDBJ databases">
        <title>Actinomadura jelena sp. nov., a novel Actinomycete isolated from soil in Chad.</title>
        <authorList>
            <person name="Shi L."/>
        </authorList>
    </citation>
    <scope>NUCLEOTIDE SEQUENCE [LARGE SCALE GENOMIC DNA]</scope>
    <source>
        <strain evidence="3 4">NEAU-G17</strain>
    </source>
</reference>
<dbReference type="RefSeq" id="WP_117358938.1">
    <property type="nucleotide sequence ID" value="NZ_QURH01000316.1"/>
</dbReference>
<evidence type="ECO:0000256" key="1">
    <source>
        <dbReference type="SAM" id="MobiDB-lite"/>
    </source>
</evidence>
<proteinExistence type="predicted"/>
<dbReference type="Proteomes" id="UP000261811">
    <property type="component" value="Unassembled WGS sequence"/>
</dbReference>
<evidence type="ECO:0000313" key="3">
    <source>
        <dbReference type="EMBL" id="RFU39928.1"/>
    </source>
</evidence>